<feature type="transmembrane region" description="Helical" evidence="2">
    <location>
        <begin position="197"/>
        <end position="216"/>
    </location>
</feature>
<sequence>MAGPAPPNPSRTPPAAPLGLPGQLPSLQDSRKGRTRKPKLQDADAFFAPPSSSSPAPPPEADAPKPPAVTRAAEDKPLLRRLFDSDPTAFDPSPPSLRSPLPNSQDPYSPVTLLLGSLAPPFLGLPFPILQLGHFTLLLTIALASFVHYPGFPLTSLPPALTGPLSAALGATVGMNALLALYVALVEAPAREGQGKYAALWAVKTAGVGGLALYQIRGLPKEGGRRGGRGGKGRR</sequence>
<feature type="compositionally biased region" description="Pro residues" evidence="1">
    <location>
        <begin position="1"/>
        <end position="16"/>
    </location>
</feature>
<keyword evidence="4" id="KW-1185">Reference proteome</keyword>
<proteinExistence type="predicted"/>
<dbReference type="Proteomes" id="UP001165060">
    <property type="component" value="Unassembled WGS sequence"/>
</dbReference>
<feature type="transmembrane region" description="Helical" evidence="2">
    <location>
        <begin position="164"/>
        <end position="185"/>
    </location>
</feature>
<name>A0ABQ6MJU1_9STRA</name>
<evidence type="ECO:0000313" key="4">
    <source>
        <dbReference type="Proteomes" id="UP001165060"/>
    </source>
</evidence>
<reference evidence="3 4" key="1">
    <citation type="journal article" date="2023" name="Commun. Biol.">
        <title>Genome analysis of Parmales, the sister group of diatoms, reveals the evolutionary specialization of diatoms from phago-mixotrophs to photoautotrophs.</title>
        <authorList>
            <person name="Ban H."/>
            <person name="Sato S."/>
            <person name="Yoshikawa S."/>
            <person name="Yamada K."/>
            <person name="Nakamura Y."/>
            <person name="Ichinomiya M."/>
            <person name="Sato N."/>
            <person name="Blanc-Mathieu R."/>
            <person name="Endo H."/>
            <person name="Kuwata A."/>
            <person name="Ogata H."/>
        </authorList>
    </citation>
    <scope>NUCLEOTIDE SEQUENCE [LARGE SCALE GENOMIC DNA]</scope>
</reference>
<protein>
    <submittedName>
        <fullName evidence="3">Uncharacterized protein</fullName>
    </submittedName>
</protein>
<evidence type="ECO:0000256" key="2">
    <source>
        <dbReference type="SAM" id="Phobius"/>
    </source>
</evidence>
<evidence type="ECO:0000313" key="3">
    <source>
        <dbReference type="EMBL" id="GMI27251.1"/>
    </source>
</evidence>
<accession>A0ABQ6MJU1</accession>
<feature type="compositionally biased region" description="Basic and acidic residues" evidence="1">
    <location>
        <begin position="72"/>
        <end position="84"/>
    </location>
</feature>
<feature type="compositionally biased region" description="Low complexity" evidence="1">
    <location>
        <begin position="43"/>
        <end position="54"/>
    </location>
</feature>
<evidence type="ECO:0000256" key="1">
    <source>
        <dbReference type="SAM" id="MobiDB-lite"/>
    </source>
</evidence>
<keyword evidence="2" id="KW-0472">Membrane</keyword>
<feature type="transmembrane region" description="Helical" evidence="2">
    <location>
        <begin position="132"/>
        <end position="152"/>
    </location>
</feature>
<keyword evidence="2" id="KW-0812">Transmembrane</keyword>
<gene>
    <name evidence="3" type="ORF">TeGR_g9452</name>
</gene>
<feature type="compositionally biased region" description="Low complexity" evidence="1">
    <location>
        <begin position="17"/>
        <end position="28"/>
    </location>
</feature>
<organism evidence="3 4">
    <name type="scientific">Tetraparma gracilis</name>
    <dbReference type="NCBI Taxonomy" id="2962635"/>
    <lineage>
        <taxon>Eukaryota</taxon>
        <taxon>Sar</taxon>
        <taxon>Stramenopiles</taxon>
        <taxon>Ochrophyta</taxon>
        <taxon>Bolidophyceae</taxon>
        <taxon>Parmales</taxon>
        <taxon>Triparmaceae</taxon>
        <taxon>Tetraparma</taxon>
    </lineage>
</organism>
<feature type="region of interest" description="Disordered" evidence="1">
    <location>
        <begin position="1"/>
        <end position="105"/>
    </location>
</feature>
<feature type="compositionally biased region" description="Pro residues" evidence="1">
    <location>
        <begin position="55"/>
        <end position="67"/>
    </location>
</feature>
<comment type="caution">
    <text evidence="3">The sequence shown here is derived from an EMBL/GenBank/DDBJ whole genome shotgun (WGS) entry which is preliminary data.</text>
</comment>
<keyword evidence="2" id="KW-1133">Transmembrane helix</keyword>
<dbReference type="EMBL" id="BRYB01002894">
    <property type="protein sequence ID" value="GMI27251.1"/>
    <property type="molecule type" value="Genomic_DNA"/>
</dbReference>